<sequence>MKKKPNKNIKTQNKADKEFFEYKWFKLICLFAFFGWLFYMTYTPFEINKNELVELNATVIEKLKSGGQRNPIKINFKTKEYSSRFGIYVGGVFGRWTEVENALEPNSSITIKIHKNNKSKLNTAEEVIPIYYLQTEKLGLVFNEDEFNQGEKSSEMRFRVFFIVVFVFCLWKIVTE</sequence>
<keyword evidence="1" id="KW-0812">Transmembrane</keyword>
<dbReference type="EMBL" id="JPRL01000001">
    <property type="protein sequence ID" value="KFF06663.1"/>
    <property type="molecule type" value="Genomic_DNA"/>
</dbReference>
<keyword evidence="3" id="KW-1185">Reference proteome</keyword>
<dbReference type="OrthoDB" id="9949454at2"/>
<evidence type="ECO:0000313" key="3">
    <source>
        <dbReference type="Proteomes" id="UP000028715"/>
    </source>
</evidence>
<accession>A0A085ZQE9</accession>
<evidence type="ECO:0000256" key="1">
    <source>
        <dbReference type="SAM" id="Phobius"/>
    </source>
</evidence>
<proteinExistence type="predicted"/>
<feature type="transmembrane region" description="Helical" evidence="1">
    <location>
        <begin position="24"/>
        <end position="42"/>
    </location>
</feature>
<dbReference type="AlphaFoldDB" id="A0A085ZQE9"/>
<evidence type="ECO:0000313" key="2">
    <source>
        <dbReference type="EMBL" id="KFF06663.1"/>
    </source>
</evidence>
<name>A0A085ZQE9_9FLAO</name>
<organism evidence="2 3">
    <name type="scientific">Flavobacterium reichenbachii</name>
    <dbReference type="NCBI Taxonomy" id="362418"/>
    <lineage>
        <taxon>Bacteria</taxon>
        <taxon>Pseudomonadati</taxon>
        <taxon>Bacteroidota</taxon>
        <taxon>Flavobacteriia</taxon>
        <taxon>Flavobacteriales</taxon>
        <taxon>Flavobacteriaceae</taxon>
        <taxon>Flavobacterium</taxon>
    </lineage>
</organism>
<comment type="caution">
    <text evidence="2">The sequence shown here is derived from an EMBL/GenBank/DDBJ whole genome shotgun (WGS) entry which is preliminary data.</text>
</comment>
<keyword evidence="1" id="KW-1133">Transmembrane helix</keyword>
<protein>
    <submittedName>
        <fullName evidence="2">Uncharacterized protein</fullName>
    </submittedName>
</protein>
<dbReference type="STRING" id="362418.IW19_14610"/>
<keyword evidence="1" id="KW-0472">Membrane</keyword>
<reference evidence="2 3" key="1">
    <citation type="submission" date="2014-07" db="EMBL/GenBank/DDBJ databases">
        <title>Genome of Flavobacterium reichenbachii LMG 25512.</title>
        <authorList>
            <person name="Stropko S.J."/>
            <person name="Pipes S.E."/>
            <person name="Newman J.D."/>
        </authorList>
    </citation>
    <scope>NUCLEOTIDE SEQUENCE [LARGE SCALE GENOMIC DNA]</scope>
    <source>
        <strain evidence="2 3">LMG 25512</strain>
    </source>
</reference>
<gene>
    <name evidence="2" type="ORF">IW19_14610</name>
</gene>
<dbReference type="Proteomes" id="UP000028715">
    <property type="component" value="Unassembled WGS sequence"/>
</dbReference>
<dbReference type="RefSeq" id="WP_035685330.1">
    <property type="nucleotide sequence ID" value="NZ_JPRL01000001.1"/>
</dbReference>
<feature type="transmembrane region" description="Helical" evidence="1">
    <location>
        <begin position="156"/>
        <end position="174"/>
    </location>
</feature>